<dbReference type="Gene3D" id="1.10.8.80">
    <property type="entry name" value="Magnesium chelatase subunit I, C-Terminal domain"/>
    <property type="match status" value="1"/>
</dbReference>
<dbReference type="Pfam" id="PF07726">
    <property type="entry name" value="AAA_3"/>
    <property type="match status" value="1"/>
</dbReference>
<dbReference type="InterPro" id="IPR011703">
    <property type="entry name" value="ATPase_AAA-3"/>
</dbReference>
<dbReference type="CDD" id="cd00009">
    <property type="entry name" value="AAA"/>
    <property type="match status" value="1"/>
</dbReference>
<organism evidence="3 4">
    <name type="scientific">Exiguobacterium marinum</name>
    <dbReference type="NCBI Taxonomy" id="273528"/>
    <lineage>
        <taxon>Bacteria</taxon>
        <taxon>Bacillati</taxon>
        <taxon>Bacillota</taxon>
        <taxon>Bacilli</taxon>
        <taxon>Bacillales</taxon>
        <taxon>Bacillales Family XII. Incertae Sedis</taxon>
        <taxon>Exiguobacterium</taxon>
    </lineage>
</organism>
<evidence type="ECO:0000259" key="2">
    <source>
        <dbReference type="Pfam" id="PF17863"/>
    </source>
</evidence>
<dbReference type="Gene3D" id="3.40.50.300">
    <property type="entry name" value="P-loop containing nucleotide triphosphate hydrolases"/>
    <property type="match status" value="1"/>
</dbReference>
<feature type="domain" description="ChlI/MoxR AAA lid" evidence="2">
    <location>
        <begin position="222"/>
        <end position="281"/>
    </location>
</feature>
<dbReference type="PIRSF" id="PIRSF002849">
    <property type="entry name" value="AAA_ATPase_chaperone_MoxR_prd"/>
    <property type="match status" value="1"/>
</dbReference>
<dbReference type="InterPro" id="IPR027417">
    <property type="entry name" value="P-loop_NTPase"/>
</dbReference>
<name>A0ABY7X2E9_9BACL</name>
<evidence type="ECO:0000259" key="1">
    <source>
        <dbReference type="Pfam" id="PF07726"/>
    </source>
</evidence>
<dbReference type="RefSeq" id="WP_274357719.1">
    <property type="nucleotide sequence ID" value="NZ_CP118099.1"/>
</dbReference>
<evidence type="ECO:0000313" key="4">
    <source>
        <dbReference type="Proteomes" id="UP001213680"/>
    </source>
</evidence>
<protein>
    <submittedName>
        <fullName evidence="3">MoxR family ATPase</fullName>
    </submittedName>
</protein>
<dbReference type="Pfam" id="PF17863">
    <property type="entry name" value="AAA_lid_2"/>
    <property type="match status" value="1"/>
</dbReference>
<accession>A0ABY7X2E9</accession>
<sequence length="302" mass="33773">MNHPWVSHLNNQVIGQSKAIKLASIALLSGGHVLLEDRPGTGKTTLARSLASSISATFQRVQCTPDTLPSDILGMELFNPTTGTFERRTGPIFTSILLVDEINRTTPRTQSALLEAMQERQVTLGEVSLKLPDPFFMIATQNPFDGQGTFPLPQAQLDRFLFKLTLAPLSRDSERRLIRNEHLATESFSLQPDELLNMQQEVRSVRFHEAMEDYLLDLMESLRHHRDIEVGPSPRATLAYTMAARAHAYMEGRDYVSPEDIRELALPILGHRIVLTVEASLKTKPSKLIKSVLETIPVPSEV</sequence>
<keyword evidence="4" id="KW-1185">Reference proteome</keyword>
<dbReference type="InterPro" id="IPR050764">
    <property type="entry name" value="CbbQ/NirQ/NorQ/GpvN"/>
</dbReference>
<dbReference type="PANTHER" id="PTHR42759">
    <property type="entry name" value="MOXR FAMILY PROTEIN"/>
    <property type="match status" value="1"/>
</dbReference>
<proteinExistence type="predicted"/>
<dbReference type="EMBL" id="CP118099">
    <property type="protein sequence ID" value="WDH77277.1"/>
    <property type="molecule type" value="Genomic_DNA"/>
</dbReference>
<dbReference type="SUPFAM" id="SSF52540">
    <property type="entry name" value="P-loop containing nucleoside triphosphate hydrolases"/>
    <property type="match status" value="1"/>
</dbReference>
<reference evidence="3 4" key="1">
    <citation type="submission" date="2023-02" db="EMBL/GenBank/DDBJ databases">
        <title>A bacterium isolated from plastisphere.</title>
        <authorList>
            <person name="Sun Y."/>
        </authorList>
    </citation>
    <scope>NUCLEOTIDE SEQUENCE [LARGE SCALE GENOMIC DNA]</scope>
    <source>
        <strain evidence="4">a-1</strain>
    </source>
</reference>
<dbReference type="Proteomes" id="UP001213680">
    <property type="component" value="Chromosome"/>
</dbReference>
<evidence type="ECO:0000313" key="3">
    <source>
        <dbReference type="EMBL" id="WDH77277.1"/>
    </source>
</evidence>
<dbReference type="InterPro" id="IPR041628">
    <property type="entry name" value="ChlI/MoxR_AAA_lid"/>
</dbReference>
<dbReference type="PANTHER" id="PTHR42759:SF5">
    <property type="entry name" value="METHANOL DEHYDROGENASE REGULATOR"/>
    <property type="match status" value="1"/>
</dbReference>
<gene>
    <name evidence="3" type="ORF">PTI97_07100</name>
</gene>
<feature type="domain" description="ATPase AAA-3" evidence="1">
    <location>
        <begin position="32"/>
        <end position="162"/>
    </location>
</feature>